<proteinExistence type="predicted"/>
<evidence type="ECO:0000256" key="1">
    <source>
        <dbReference type="ARBA" id="ARBA00022723"/>
    </source>
</evidence>
<evidence type="ECO:0000256" key="2">
    <source>
        <dbReference type="ARBA" id="ARBA00022801"/>
    </source>
</evidence>
<dbReference type="Pfam" id="PF05343">
    <property type="entry name" value="Peptidase_M42"/>
    <property type="match status" value="1"/>
</dbReference>
<dbReference type="GO" id="GO:0046872">
    <property type="term" value="F:metal ion binding"/>
    <property type="evidence" value="ECO:0007669"/>
    <property type="project" value="UniProtKB-KW"/>
</dbReference>
<sequence length="66" mass="6991">MEILPFGGTDAGGVQRLHGGIPAITLSIPCRYVHTPNEMVNAGDVQAAITLLARFLEEAHTGDYAL</sequence>
<evidence type="ECO:0000313" key="3">
    <source>
        <dbReference type="EMBL" id="CAA9403636.1"/>
    </source>
</evidence>
<protein>
    <submittedName>
        <fullName evidence="3">Endoglucanase</fullName>
    </submittedName>
</protein>
<reference evidence="3" key="1">
    <citation type="submission" date="2020-02" db="EMBL/GenBank/DDBJ databases">
        <authorList>
            <person name="Meier V. D."/>
        </authorList>
    </citation>
    <scope>NUCLEOTIDE SEQUENCE</scope>
    <source>
        <strain evidence="3">AVDCRST_MAG22</strain>
    </source>
</reference>
<dbReference type="PANTHER" id="PTHR32481">
    <property type="entry name" value="AMINOPEPTIDASE"/>
    <property type="match status" value="1"/>
</dbReference>
<dbReference type="EMBL" id="CADCUV010000057">
    <property type="protein sequence ID" value="CAA9403636.1"/>
    <property type="molecule type" value="Genomic_DNA"/>
</dbReference>
<keyword evidence="1" id="KW-0479">Metal-binding</keyword>
<dbReference type="GO" id="GO:0016787">
    <property type="term" value="F:hydrolase activity"/>
    <property type="evidence" value="ECO:0007669"/>
    <property type="project" value="UniProtKB-KW"/>
</dbReference>
<name>A0A6J4P1Y2_9ACTN</name>
<accession>A0A6J4P1Y2</accession>
<dbReference type="Gene3D" id="3.40.630.10">
    <property type="entry name" value="Zn peptidases"/>
    <property type="match status" value="1"/>
</dbReference>
<dbReference type="AlphaFoldDB" id="A0A6J4P1Y2"/>
<dbReference type="SUPFAM" id="SSF53187">
    <property type="entry name" value="Zn-dependent exopeptidases"/>
    <property type="match status" value="1"/>
</dbReference>
<keyword evidence="2" id="KW-0378">Hydrolase</keyword>
<gene>
    <name evidence="3" type="ORF">AVDCRST_MAG22-1407</name>
</gene>
<organism evidence="3">
    <name type="scientific">uncultured Rubrobacteraceae bacterium</name>
    <dbReference type="NCBI Taxonomy" id="349277"/>
    <lineage>
        <taxon>Bacteria</taxon>
        <taxon>Bacillati</taxon>
        <taxon>Actinomycetota</taxon>
        <taxon>Rubrobacteria</taxon>
        <taxon>Rubrobacterales</taxon>
        <taxon>Rubrobacteraceae</taxon>
        <taxon>environmental samples</taxon>
    </lineage>
</organism>
<dbReference type="InterPro" id="IPR051464">
    <property type="entry name" value="Peptidase_M42_aminopept"/>
</dbReference>
<dbReference type="InterPro" id="IPR008007">
    <property type="entry name" value="Peptidase_M42"/>
</dbReference>
<dbReference type="PANTHER" id="PTHR32481:SF9">
    <property type="entry name" value="ENDOGLUCANASE"/>
    <property type="match status" value="1"/>
</dbReference>